<dbReference type="GO" id="GO:0003676">
    <property type="term" value="F:nucleic acid binding"/>
    <property type="evidence" value="ECO:0007669"/>
    <property type="project" value="InterPro"/>
</dbReference>
<keyword evidence="1" id="KW-0863">Zinc-finger</keyword>
<evidence type="ECO:0000256" key="2">
    <source>
        <dbReference type="SAM" id="MobiDB-lite"/>
    </source>
</evidence>
<dbReference type="AlphaFoldDB" id="A0A6N2AU54"/>
<dbReference type="InterPro" id="IPR040256">
    <property type="entry name" value="At4g02000-like"/>
</dbReference>
<evidence type="ECO:0000259" key="3">
    <source>
        <dbReference type="PROSITE" id="PS50158"/>
    </source>
</evidence>
<dbReference type="PROSITE" id="PS50158">
    <property type="entry name" value="ZF_CCHC"/>
    <property type="match status" value="1"/>
</dbReference>
<feature type="region of interest" description="Disordered" evidence="2">
    <location>
        <begin position="47"/>
        <end position="73"/>
    </location>
</feature>
<comment type="caution">
    <text evidence="4">The sequence shown here is derived from an EMBL/GenBank/DDBJ whole genome shotgun (WGS) entry which is preliminary data.</text>
</comment>
<feature type="non-terminal residue" evidence="4">
    <location>
        <position position="281"/>
    </location>
</feature>
<evidence type="ECO:0000256" key="1">
    <source>
        <dbReference type="PROSITE-ProRule" id="PRU00047"/>
    </source>
</evidence>
<protein>
    <recommendedName>
        <fullName evidence="3">CCHC-type domain-containing protein</fullName>
    </recommendedName>
</protein>
<accession>A0A6N2AU54</accession>
<gene>
    <name evidence="4" type="ORF">EJD97_023852</name>
</gene>
<keyword evidence="1" id="KW-0862">Zinc</keyword>
<proteinExistence type="predicted"/>
<feature type="compositionally biased region" description="Basic and acidic residues" evidence="2">
    <location>
        <begin position="96"/>
        <end position="106"/>
    </location>
</feature>
<dbReference type="GO" id="GO:0008270">
    <property type="term" value="F:zinc ion binding"/>
    <property type="evidence" value="ECO:0007669"/>
    <property type="project" value="UniProtKB-KW"/>
</dbReference>
<reference evidence="4" key="1">
    <citation type="submission" date="2019-05" db="EMBL/GenBank/DDBJ databases">
        <title>The de novo reference genome and transcriptome assemblies of the wild tomato species Solanum chilense.</title>
        <authorList>
            <person name="Stam R."/>
            <person name="Nosenko T."/>
            <person name="Hoerger A.C."/>
            <person name="Stephan W."/>
            <person name="Seidel M.A."/>
            <person name="Kuhn J.M.M."/>
            <person name="Haberer G."/>
            <person name="Tellier A."/>
        </authorList>
    </citation>
    <scope>NUCLEOTIDE SEQUENCE</scope>
    <source>
        <tissue evidence="4">Mature leaves</tissue>
    </source>
</reference>
<organism evidence="4">
    <name type="scientific">Solanum chilense</name>
    <name type="common">Tomato</name>
    <name type="synonym">Lycopersicon chilense</name>
    <dbReference type="NCBI Taxonomy" id="4083"/>
    <lineage>
        <taxon>Eukaryota</taxon>
        <taxon>Viridiplantae</taxon>
        <taxon>Streptophyta</taxon>
        <taxon>Embryophyta</taxon>
        <taxon>Tracheophyta</taxon>
        <taxon>Spermatophyta</taxon>
        <taxon>Magnoliopsida</taxon>
        <taxon>eudicotyledons</taxon>
        <taxon>Gunneridae</taxon>
        <taxon>Pentapetalae</taxon>
        <taxon>asterids</taxon>
        <taxon>lamiids</taxon>
        <taxon>Solanales</taxon>
        <taxon>Solanaceae</taxon>
        <taxon>Solanoideae</taxon>
        <taxon>Solaneae</taxon>
        <taxon>Solanum</taxon>
        <taxon>Solanum subgen. Lycopersicon</taxon>
    </lineage>
</organism>
<sequence>MGYIGEDITDGRWQKIEYDSIPDYCYYCKHQGHKESDCIIKRRDAENKQRKEMENNKNRQENAHKNNEDMQNTKDLETGRRELEHNKQRQQTNEHQTQRIQEEWHTQKRKNNTQQVRFHADRVRAQQPQDQTGISIPTQNTYIDLEVQEYTAYGGGTEESNVQTQEHMPQNIVQSNRPSQNPVYNAGINEHIDQRNTQKRSEIQVPLNQQTSYLQEPITSSGIDSMLPLPTPFNIITQPAVVNVVNNPVGVAFGGMDGCGQENDRINQSRLSKGKGKIGEQ</sequence>
<feature type="region of interest" description="Disordered" evidence="2">
    <location>
        <begin position="259"/>
        <end position="281"/>
    </location>
</feature>
<keyword evidence="1" id="KW-0479">Metal-binding</keyword>
<feature type="region of interest" description="Disordered" evidence="2">
    <location>
        <begin position="85"/>
        <end position="114"/>
    </location>
</feature>
<dbReference type="InterPro" id="IPR001878">
    <property type="entry name" value="Znf_CCHC"/>
</dbReference>
<feature type="compositionally biased region" description="Basic residues" evidence="2">
    <location>
        <begin position="272"/>
        <end position="281"/>
    </location>
</feature>
<dbReference type="PANTHER" id="PTHR31286:SF177">
    <property type="entry name" value="ENDONUCLEASE_EXONUCLEASE_PHOSPHATASE"/>
    <property type="match status" value="1"/>
</dbReference>
<dbReference type="EMBL" id="RXGB01007899">
    <property type="protein sequence ID" value="TMW85064.1"/>
    <property type="molecule type" value="Genomic_DNA"/>
</dbReference>
<dbReference type="PANTHER" id="PTHR31286">
    <property type="entry name" value="GLYCINE-RICH CELL WALL STRUCTURAL PROTEIN 1.8-LIKE"/>
    <property type="match status" value="1"/>
</dbReference>
<evidence type="ECO:0000313" key="4">
    <source>
        <dbReference type="EMBL" id="TMW85064.1"/>
    </source>
</evidence>
<name>A0A6N2AU54_SOLCI</name>
<feature type="domain" description="CCHC-type" evidence="3">
    <location>
        <begin position="25"/>
        <end position="38"/>
    </location>
</feature>